<reference evidence="2 3" key="1">
    <citation type="journal article" date="2019" name="Biochem. Eng. J.">
        <title>Metabolic engineering of the marine bacteria Neptunomonas concharum for the production of acetoin and meso-2,3-butanediol from acetate.</title>
        <authorList>
            <person name="Li W."/>
            <person name="Pu N."/>
            <person name="Liu C.-X."/>
            <person name="Yuan Q.-P."/>
            <person name="Li Z.-J."/>
        </authorList>
    </citation>
    <scope>NUCLEOTIDE SEQUENCE [LARGE SCALE GENOMIC DNA]</scope>
    <source>
        <strain evidence="2 3">JCM17730</strain>
    </source>
</reference>
<name>A0A5P1RAY4_9GAMM</name>
<proteinExistence type="predicted"/>
<dbReference type="Proteomes" id="UP000324760">
    <property type="component" value="Chromosome"/>
</dbReference>
<gene>
    <name evidence="2" type="ORF">F0U83_06830</name>
</gene>
<dbReference type="KEGG" id="ncu:F0U83_06830"/>
<protein>
    <recommendedName>
        <fullName evidence="4">DUF2059 domain-containing protein</fullName>
    </recommendedName>
</protein>
<evidence type="ECO:0000313" key="3">
    <source>
        <dbReference type="Proteomes" id="UP000324760"/>
    </source>
</evidence>
<dbReference type="EMBL" id="CP043869">
    <property type="protein sequence ID" value="QEQ96442.1"/>
    <property type="molecule type" value="Genomic_DNA"/>
</dbReference>
<sequence>MLKKIVIFSLLLILSACSKHQPEITAIEFVEKMQLGKNLVSLSFRVSKNTQTFRMLVKELGHEEASSRLEDELVKITKDHQREWNENLANSYLEHFSVAELNSIYYEKRNSQFADKMSEMQKKVGRSMEIKSKDLLNAVATNALSSVFESVQ</sequence>
<keyword evidence="1" id="KW-0732">Signal</keyword>
<dbReference type="RefSeq" id="WP_138988435.1">
    <property type="nucleotide sequence ID" value="NZ_CP043869.1"/>
</dbReference>
<accession>A0A5P1RAY4</accession>
<dbReference type="AlphaFoldDB" id="A0A5P1RAY4"/>
<feature type="signal peptide" evidence="1">
    <location>
        <begin position="1"/>
        <end position="20"/>
    </location>
</feature>
<feature type="chain" id="PRO_5024897397" description="DUF2059 domain-containing protein" evidence="1">
    <location>
        <begin position="21"/>
        <end position="152"/>
    </location>
</feature>
<dbReference type="OrthoDB" id="6064865at2"/>
<evidence type="ECO:0000313" key="2">
    <source>
        <dbReference type="EMBL" id="QEQ96442.1"/>
    </source>
</evidence>
<evidence type="ECO:0008006" key="4">
    <source>
        <dbReference type="Google" id="ProtNLM"/>
    </source>
</evidence>
<dbReference type="PROSITE" id="PS51257">
    <property type="entry name" value="PROKAR_LIPOPROTEIN"/>
    <property type="match status" value="1"/>
</dbReference>
<keyword evidence="3" id="KW-1185">Reference proteome</keyword>
<evidence type="ECO:0000256" key="1">
    <source>
        <dbReference type="SAM" id="SignalP"/>
    </source>
</evidence>
<organism evidence="2 3">
    <name type="scientific">Neptunomonas concharum</name>
    <dbReference type="NCBI Taxonomy" id="1031538"/>
    <lineage>
        <taxon>Bacteria</taxon>
        <taxon>Pseudomonadati</taxon>
        <taxon>Pseudomonadota</taxon>
        <taxon>Gammaproteobacteria</taxon>
        <taxon>Oceanospirillales</taxon>
        <taxon>Oceanospirillaceae</taxon>
        <taxon>Neptunomonas</taxon>
    </lineage>
</organism>